<sequence length="472" mass="49683">MTDEYRFCDMATLRDAFARGELSPVEHVETVLARIETVGARLGAFITVDRKGAMAAAEAAATRIRHGGHTAWREAPLLGIPISVKDLIATKGLRTTRGSWQHRDWIPDFDPPVVERLRAAGAVLLGKTATSEFGWSGSGNSLLAGPVRNPWNLELTSGGSSGGAAAAVAAGLGAGAVGTDGAGSVRIPAAFCGVVGFKPSFGSIPYVPTSPENLSHLGPLTRSVSDTALMMSVMAGADARDVYSYSGPPGEWDLGPATDRPLRIGWIRSFGRPEPEVAIERIAYAAVAALGEAGHTVREMRPPCADPYHVLETILAAAEAAGAGEEPVEHAAPGRLEVADLGRKLSAIDLARAERDRGKLADEIRLAMADVDVLAMPTVPIGPFSAERHQPAEAVHKGRLSWLSWTPATYPFNLTGQPAVSVPAGFTERGIPVGVQLVGRWRADSAVLAVARDLERIRPWAAAYGRTAAGLI</sequence>
<name>A0ACD5BHU8_9PSEU</name>
<keyword evidence="2" id="KW-1185">Reference proteome</keyword>
<protein>
    <submittedName>
        <fullName evidence="1">Amidase family protein</fullName>
    </submittedName>
</protein>
<gene>
    <name evidence="1" type="ORF">LCL61_25035</name>
</gene>
<accession>A0ACD5BHU8</accession>
<organism evidence="1 2">
    <name type="scientific">Amycolatopsis coloradensis</name>
    <dbReference type="NCBI Taxonomy" id="76021"/>
    <lineage>
        <taxon>Bacteria</taxon>
        <taxon>Bacillati</taxon>
        <taxon>Actinomycetota</taxon>
        <taxon>Actinomycetes</taxon>
        <taxon>Pseudonocardiales</taxon>
        <taxon>Pseudonocardiaceae</taxon>
        <taxon>Amycolatopsis</taxon>
    </lineage>
</organism>
<proteinExistence type="predicted"/>
<dbReference type="Proteomes" id="UP001456344">
    <property type="component" value="Chromosome"/>
</dbReference>
<dbReference type="EMBL" id="CP150484">
    <property type="protein sequence ID" value="WYW18812.1"/>
    <property type="molecule type" value="Genomic_DNA"/>
</dbReference>
<evidence type="ECO:0000313" key="2">
    <source>
        <dbReference type="Proteomes" id="UP001456344"/>
    </source>
</evidence>
<evidence type="ECO:0000313" key="1">
    <source>
        <dbReference type="EMBL" id="WYW18812.1"/>
    </source>
</evidence>
<reference evidence="1" key="1">
    <citation type="submission" date="2023-10" db="EMBL/GenBank/DDBJ databases">
        <title>Whole genome sequencing of actinobacterial strain Amycolatopsis sp. (BCA-696) identifies the underlying plant growth-promoting genes.</title>
        <authorList>
            <person name="Gandham P."/>
            <person name="Vadla N."/>
            <person name="Saji A."/>
            <person name="Srinivas V."/>
            <person name="Ruperao P."/>
            <person name="Selvanayagam S."/>
            <person name="Saxena R.K."/>
            <person name="Rathore A."/>
            <person name="Gopalakrishnan S."/>
            <person name="Thakur V."/>
        </authorList>
    </citation>
    <scope>NUCLEOTIDE SEQUENCE</scope>
    <source>
        <strain evidence="1">BCA-696</strain>
    </source>
</reference>